<accession>A0A2J6S4F0</accession>
<dbReference type="Pfam" id="PF06985">
    <property type="entry name" value="HET"/>
    <property type="match status" value="1"/>
</dbReference>
<dbReference type="PANTHER" id="PTHR24148">
    <property type="entry name" value="ANKYRIN REPEAT DOMAIN-CONTAINING PROTEIN 39 HOMOLOG-RELATED"/>
    <property type="match status" value="1"/>
</dbReference>
<dbReference type="InterPro" id="IPR010730">
    <property type="entry name" value="HET"/>
</dbReference>
<name>A0A2J6S4F0_HYAVF</name>
<evidence type="ECO:0000313" key="2">
    <source>
        <dbReference type="EMBL" id="PMD45637.1"/>
    </source>
</evidence>
<evidence type="ECO:0000259" key="1">
    <source>
        <dbReference type="Pfam" id="PF06985"/>
    </source>
</evidence>
<sequence length="136" mass="15498">QYKPLQTNQHEFRLLTFDAGASMSNIHCELKPAPVDKAPVYSALSYTWGDPSVTRTIFVNGQRLEVTSNLYNALSNFRDLYPGIRLWADAVCINQDDIEEKGQQIQLMQKIFSRAIKTLVWLGIEEDESSKAFDLI</sequence>
<dbReference type="AlphaFoldDB" id="A0A2J6S4F0"/>
<feature type="non-terminal residue" evidence="2">
    <location>
        <position position="1"/>
    </location>
</feature>
<dbReference type="OrthoDB" id="3526006at2759"/>
<protein>
    <recommendedName>
        <fullName evidence="1">Heterokaryon incompatibility domain-containing protein</fullName>
    </recommendedName>
</protein>
<dbReference type="STRING" id="1149755.A0A2J6S4F0"/>
<feature type="domain" description="Heterokaryon incompatibility" evidence="1">
    <location>
        <begin position="41"/>
        <end position="132"/>
    </location>
</feature>
<proteinExistence type="predicted"/>
<organism evidence="2 3">
    <name type="scientific">Hyaloscypha variabilis (strain UAMH 11265 / GT02V1 / F)</name>
    <name type="common">Meliniomyces variabilis</name>
    <dbReference type="NCBI Taxonomy" id="1149755"/>
    <lineage>
        <taxon>Eukaryota</taxon>
        <taxon>Fungi</taxon>
        <taxon>Dikarya</taxon>
        <taxon>Ascomycota</taxon>
        <taxon>Pezizomycotina</taxon>
        <taxon>Leotiomycetes</taxon>
        <taxon>Helotiales</taxon>
        <taxon>Hyaloscyphaceae</taxon>
        <taxon>Hyaloscypha</taxon>
        <taxon>Hyaloscypha variabilis</taxon>
    </lineage>
</organism>
<dbReference type="PANTHER" id="PTHR24148:SF77">
    <property type="entry name" value="HETEROKARYON INCOMPATIBILITY DOMAIN-CONTAINING PROTEIN"/>
    <property type="match status" value="1"/>
</dbReference>
<dbReference type="InterPro" id="IPR052895">
    <property type="entry name" value="HetReg/Transcr_Mod"/>
</dbReference>
<evidence type="ECO:0000313" key="3">
    <source>
        <dbReference type="Proteomes" id="UP000235786"/>
    </source>
</evidence>
<keyword evidence="3" id="KW-1185">Reference proteome</keyword>
<gene>
    <name evidence="2" type="ORF">L207DRAFT_389514</name>
</gene>
<reference evidence="2 3" key="1">
    <citation type="submission" date="2016-04" db="EMBL/GenBank/DDBJ databases">
        <title>A degradative enzymes factory behind the ericoid mycorrhizal symbiosis.</title>
        <authorList>
            <consortium name="DOE Joint Genome Institute"/>
            <person name="Martino E."/>
            <person name="Morin E."/>
            <person name="Grelet G."/>
            <person name="Kuo A."/>
            <person name="Kohler A."/>
            <person name="Daghino S."/>
            <person name="Barry K."/>
            <person name="Choi C."/>
            <person name="Cichocki N."/>
            <person name="Clum A."/>
            <person name="Copeland A."/>
            <person name="Hainaut M."/>
            <person name="Haridas S."/>
            <person name="Labutti K."/>
            <person name="Lindquist E."/>
            <person name="Lipzen A."/>
            <person name="Khouja H.-R."/>
            <person name="Murat C."/>
            <person name="Ohm R."/>
            <person name="Olson A."/>
            <person name="Spatafora J."/>
            <person name="Veneault-Fourrey C."/>
            <person name="Henrissat B."/>
            <person name="Grigoriev I."/>
            <person name="Martin F."/>
            <person name="Perotto S."/>
        </authorList>
    </citation>
    <scope>NUCLEOTIDE SEQUENCE [LARGE SCALE GENOMIC DNA]</scope>
    <source>
        <strain evidence="2 3">F</strain>
    </source>
</reference>
<dbReference type="Proteomes" id="UP000235786">
    <property type="component" value="Unassembled WGS sequence"/>
</dbReference>
<feature type="non-terminal residue" evidence="2">
    <location>
        <position position="136"/>
    </location>
</feature>
<dbReference type="EMBL" id="KZ613940">
    <property type="protein sequence ID" value="PMD45637.1"/>
    <property type="molecule type" value="Genomic_DNA"/>
</dbReference>